<dbReference type="Proteomes" id="UP001151760">
    <property type="component" value="Unassembled WGS sequence"/>
</dbReference>
<gene>
    <name evidence="2" type="ORF">Tco_0909753</name>
</gene>
<evidence type="ECO:0000256" key="1">
    <source>
        <dbReference type="SAM" id="MobiDB-lite"/>
    </source>
</evidence>
<proteinExistence type="predicted"/>
<reference evidence="2" key="2">
    <citation type="submission" date="2022-01" db="EMBL/GenBank/DDBJ databases">
        <authorList>
            <person name="Yamashiro T."/>
            <person name="Shiraishi A."/>
            <person name="Satake H."/>
            <person name="Nakayama K."/>
        </authorList>
    </citation>
    <scope>NUCLEOTIDE SEQUENCE</scope>
</reference>
<dbReference type="EMBL" id="BQNB010014546">
    <property type="protein sequence ID" value="GJT29478.1"/>
    <property type="molecule type" value="Genomic_DNA"/>
</dbReference>
<reference evidence="2" key="1">
    <citation type="journal article" date="2022" name="Int. J. Mol. Sci.">
        <title>Draft Genome of Tanacetum Coccineum: Genomic Comparison of Closely Related Tanacetum-Family Plants.</title>
        <authorList>
            <person name="Yamashiro T."/>
            <person name="Shiraishi A."/>
            <person name="Nakayama K."/>
            <person name="Satake H."/>
        </authorList>
    </citation>
    <scope>NUCLEOTIDE SEQUENCE</scope>
</reference>
<accession>A0ABQ5CT39</accession>
<protein>
    <submittedName>
        <fullName evidence="2">Uncharacterized protein</fullName>
    </submittedName>
</protein>
<keyword evidence="3" id="KW-1185">Reference proteome</keyword>
<name>A0ABQ5CT39_9ASTR</name>
<sequence>MDIRMSRLEKMISEKNVTTPATVKAVEEVCVTCVVNWKDLRLLFLVLLHPLILLSKGKTNPRKTSMDKVQKPSSENTAQVPPPEEEDSIFIEIPKPKAKKTVNVEIQDLNSPRPNSYQSKLPYPERMKVRENDKPSAKHIAGAWRCLQNNSVVEIGLKDALTNCQKFKSNG</sequence>
<feature type="region of interest" description="Disordered" evidence="1">
    <location>
        <begin position="59"/>
        <end position="87"/>
    </location>
</feature>
<evidence type="ECO:0000313" key="3">
    <source>
        <dbReference type="Proteomes" id="UP001151760"/>
    </source>
</evidence>
<organism evidence="2 3">
    <name type="scientific">Tanacetum coccineum</name>
    <dbReference type="NCBI Taxonomy" id="301880"/>
    <lineage>
        <taxon>Eukaryota</taxon>
        <taxon>Viridiplantae</taxon>
        <taxon>Streptophyta</taxon>
        <taxon>Embryophyta</taxon>
        <taxon>Tracheophyta</taxon>
        <taxon>Spermatophyta</taxon>
        <taxon>Magnoliopsida</taxon>
        <taxon>eudicotyledons</taxon>
        <taxon>Gunneridae</taxon>
        <taxon>Pentapetalae</taxon>
        <taxon>asterids</taxon>
        <taxon>campanulids</taxon>
        <taxon>Asterales</taxon>
        <taxon>Asteraceae</taxon>
        <taxon>Asteroideae</taxon>
        <taxon>Anthemideae</taxon>
        <taxon>Anthemidinae</taxon>
        <taxon>Tanacetum</taxon>
    </lineage>
</organism>
<comment type="caution">
    <text evidence="2">The sequence shown here is derived from an EMBL/GenBank/DDBJ whole genome shotgun (WGS) entry which is preliminary data.</text>
</comment>
<evidence type="ECO:0000313" key="2">
    <source>
        <dbReference type="EMBL" id="GJT29478.1"/>
    </source>
</evidence>